<dbReference type="SUPFAM" id="SSF109635">
    <property type="entry name" value="DnaK suppressor protein DksA, alpha-hairpin domain"/>
    <property type="match status" value="1"/>
</dbReference>
<keyword evidence="1" id="KW-0479">Metal-binding</keyword>
<protein>
    <submittedName>
        <fullName evidence="6">General stress protein 16O</fullName>
    </submittedName>
</protein>
<dbReference type="InterPro" id="IPR037187">
    <property type="entry name" value="DnaK_N"/>
</dbReference>
<evidence type="ECO:0000256" key="3">
    <source>
        <dbReference type="ARBA" id="ARBA00022833"/>
    </source>
</evidence>
<evidence type="ECO:0000256" key="4">
    <source>
        <dbReference type="PROSITE-ProRule" id="PRU00510"/>
    </source>
</evidence>
<keyword evidence="2" id="KW-0863">Zinc-finger</keyword>
<dbReference type="NCBIfam" id="TIGR02890">
    <property type="entry name" value="bacill_yteA"/>
    <property type="match status" value="1"/>
</dbReference>
<dbReference type="Proteomes" id="UP000076603">
    <property type="component" value="Unassembled WGS sequence"/>
</dbReference>
<dbReference type="Gene3D" id="1.20.120.910">
    <property type="entry name" value="DksA, coiled-coil domain"/>
    <property type="match status" value="1"/>
</dbReference>
<evidence type="ECO:0000313" key="7">
    <source>
        <dbReference type="Proteomes" id="UP000076603"/>
    </source>
</evidence>
<evidence type="ECO:0000256" key="1">
    <source>
        <dbReference type="ARBA" id="ARBA00022723"/>
    </source>
</evidence>
<dbReference type="STRING" id="1121326.CLMAG_12390"/>
<dbReference type="Pfam" id="PF01258">
    <property type="entry name" value="zf-dskA_traR"/>
    <property type="match status" value="1"/>
</dbReference>
<reference evidence="6 7" key="1">
    <citation type="submission" date="2016-04" db="EMBL/GenBank/DDBJ databases">
        <title>Genome sequence of Clostridium magnum DSM 2767.</title>
        <authorList>
            <person name="Poehlein A."/>
            <person name="Uhlig R."/>
            <person name="Fischer R."/>
            <person name="Bahl H."/>
            <person name="Daniel R."/>
        </authorList>
    </citation>
    <scope>NUCLEOTIDE SEQUENCE [LARGE SCALE GENOMIC DNA]</scope>
    <source>
        <strain evidence="6 7">DSM 2767</strain>
    </source>
</reference>
<dbReference type="PATRIC" id="fig|1121326.3.peg.1206"/>
<evidence type="ECO:0000259" key="5">
    <source>
        <dbReference type="Pfam" id="PF01258"/>
    </source>
</evidence>
<dbReference type="GO" id="GO:0008270">
    <property type="term" value="F:zinc ion binding"/>
    <property type="evidence" value="ECO:0007669"/>
    <property type="project" value="UniProtKB-KW"/>
</dbReference>
<gene>
    <name evidence="6" type="primary">yocK</name>
    <name evidence="6" type="ORF">CLMAG_12390</name>
</gene>
<dbReference type="AlphaFoldDB" id="A0A161XHP1"/>
<feature type="domain" description="Zinc finger DksA/TraR C4-type" evidence="5">
    <location>
        <begin position="89"/>
        <end position="121"/>
    </location>
</feature>
<comment type="caution">
    <text evidence="6">The sequence shown here is derived from an EMBL/GenBank/DDBJ whole genome shotgun (WGS) entry which is preliminary data.</text>
</comment>
<evidence type="ECO:0000256" key="2">
    <source>
        <dbReference type="ARBA" id="ARBA00022771"/>
    </source>
</evidence>
<dbReference type="InterPro" id="IPR014240">
    <property type="entry name" value="YteA"/>
</dbReference>
<evidence type="ECO:0000313" key="6">
    <source>
        <dbReference type="EMBL" id="KZL94186.1"/>
    </source>
</evidence>
<dbReference type="InterPro" id="IPR000962">
    <property type="entry name" value="Znf_DskA_TraR"/>
</dbReference>
<name>A0A161XHP1_9CLOT</name>
<dbReference type="PROSITE" id="PS51128">
    <property type="entry name" value="ZF_DKSA_2"/>
    <property type="match status" value="1"/>
</dbReference>
<proteinExistence type="predicted"/>
<keyword evidence="3" id="KW-0862">Zinc</keyword>
<dbReference type="SUPFAM" id="SSF57716">
    <property type="entry name" value="Glucocorticoid receptor-like (DNA-binding domain)"/>
    <property type="match status" value="1"/>
</dbReference>
<dbReference type="PANTHER" id="PTHR33823:SF4">
    <property type="entry name" value="GENERAL STRESS PROTEIN 16O"/>
    <property type="match status" value="1"/>
</dbReference>
<dbReference type="EMBL" id="LWAE01000001">
    <property type="protein sequence ID" value="KZL94186.1"/>
    <property type="molecule type" value="Genomic_DNA"/>
</dbReference>
<keyword evidence="7" id="KW-1185">Reference proteome</keyword>
<sequence>MVMDKERLEYFRKKLNKEKDRVYGLLHQMEENETINSNSSMSRELSAYDNHPSDTATELFDKERGLAFKGNEMTIVKKIEDALVSIDDGTYGKCKMCGIDIKPERLEFIPYAQFCTECQKEVFDIRPEEKNNRPIEEDVLGYPFGYGYNDYSYDDQLGFDAEDSYQAVDRFNRLQNQPEWYTDQDEDYVDPIERISNGQYINQLPD</sequence>
<accession>A0A161XHP1</accession>
<organism evidence="6 7">
    <name type="scientific">Clostridium magnum DSM 2767</name>
    <dbReference type="NCBI Taxonomy" id="1121326"/>
    <lineage>
        <taxon>Bacteria</taxon>
        <taxon>Bacillati</taxon>
        <taxon>Bacillota</taxon>
        <taxon>Clostridia</taxon>
        <taxon>Eubacteriales</taxon>
        <taxon>Clostridiaceae</taxon>
        <taxon>Clostridium</taxon>
    </lineage>
</organism>
<dbReference type="PANTHER" id="PTHR33823">
    <property type="entry name" value="RNA POLYMERASE-BINDING TRANSCRIPTION FACTOR DKSA-RELATED"/>
    <property type="match status" value="1"/>
</dbReference>
<feature type="zinc finger region" description="dksA C4-type" evidence="4">
    <location>
        <begin position="94"/>
        <end position="118"/>
    </location>
</feature>